<feature type="transmembrane region" description="Helical" evidence="1">
    <location>
        <begin position="362"/>
        <end position="381"/>
    </location>
</feature>
<reference evidence="3" key="1">
    <citation type="submission" date="2016-10" db="EMBL/GenBank/DDBJ databases">
        <authorList>
            <person name="Varghese N."/>
            <person name="Submissions S."/>
        </authorList>
    </citation>
    <scope>NUCLEOTIDE SEQUENCE [LARGE SCALE GENOMIC DNA]</scope>
    <source>
        <strain evidence="3">CGMCC 1.11022</strain>
    </source>
</reference>
<feature type="transmembrane region" description="Helical" evidence="1">
    <location>
        <begin position="56"/>
        <end position="75"/>
    </location>
</feature>
<feature type="transmembrane region" description="Helical" evidence="1">
    <location>
        <begin position="173"/>
        <end position="195"/>
    </location>
</feature>
<feature type="transmembrane region" description="Helical" evidence="1">
    <location>
        <begin position="321"/>
        <end position="342"/>
    </location>
</feature>
<proteinExistence type="predicted"/>
<organism evidence="2 3">
    <name type="scientific">Mesorhizobium muleiense</name>
    <dbReference type="NCBI Taxonomy" id="1004279"/>
    <lineage>
        <taxon>Bacteria</taxon>
        <taxon>Pseudomonadati</taxon>
        <taxon>Pseudomonadota</taxon>
        <taxon>Alphaproteobacteria</taxon>
        <taxon>Hyphomicrobiales</taxon>
        <taxon>Phyllobacteriaceae</taxon>
        <taxon>Mesorhizobium</taxon>
    </lineage>
</organism>
<accession>A0A1G8I5D0</accession>
<feature type="transmembrane region" description="Helical" evidence="1">
    <location>
        <begin position="249"/>
        <end position="269"/>
    </location>
</feature>
<keyword evidence="3" id="KW-1185">Reference proteome</keyword>
<keyword evidence="1" id="KW-0812">Transmembrane</keyword>
<evidence type="ECO:0000313" key="3">
    <source>
        <dbReference type="Proteomes" id="UP000198894"/>
    </source>
</evidence>
<feature type="transmembrane region" description="Helical" evidence="1">
    <location>
        <begin position="87"/>
        <end position="104"/>
    </location>
</feature>
<sequence>MSIGAGSARRWPSVGIERSPVERYVLAALLFFPFLCGVVPILLYEKAASRVAWHDPALATVSAIGLALLCCLFAFVRYPAEARAARIIVVGLAITLGLFSFGLGDELGIADAARADALGNALTYGRLIALAAALLSILRPSFAIFPTVYFGFHKNVTRAVSDAAELGRNDYAPLIEVGLFLACGLLGLGLLQSLSRLKPFTRNLPSLDELGTRNFAAQAAGILLLAGIGAHFGNYFMSGMAKVTLDGGPLSWILENPTSSIMLAGYGLGAAPLGFSESLLAHAYEAVRAVQIPMNVVILAAQLLCFLAFLRRRWLIGLTALFDIMHIGIFLLSGALFLHWIILNSLIVAALTRMKENSFSTTAIVAGIVVTIFGDAVFYNARLGWYDSRQIRQAHFEALTKEGDWVRVAPSFFRDASYLLYARHFGYQEYRRESGHVPTSAWGQIGIRKVGPKSSEIASSNYEVMKLTKECAYPVERPITPPDYDAARPAPFILGQHNRAANLANSAVAVGYNFYPHHHYSMPFLHRAFEALEPRDIVAYRYLVDTVCLDVADGKVVRRVMTQTLGPRIDVRQ</sequence>
<protein>
    <submittedName>
        <fullName evidence="2">Uncharacterized protein</fullName>
    </submittedName>
</protein>
<feature type="transmembrane region" description="Helical" evidence="1">
    <location>
        <begin position="289"/>
        <end position="309"/>
    </location>
</feature>
<dbReference type="EMBL" id="FNEE01000001">
    <property type="protein sequence ID" value="SDI14185.1"/>
    <property type="molecule type" value="Genomic_DNA"/>
</dbReference>
<gene>
    <name evidence="2" type="ORF">SAMN05428953_101266</name>
</gene>
<name>A0A1G8I5D0_9HYPH</name>
<dbReference type="AlphaFoldDB" id="A0A1G8I5D0"/>
<feature type="transmembrane region" description="Helical" evidence="1">
    <location>
        <begin position="124"/>
        <end position="152"/>
    </location>
</feature>
<dbReference type="Proteomes" id="UP000198894">
    <property type="component" value="Unassembled WGS sequence"/>
</dbReference>
<evidence type="ECO:0000256" key="1">
    <source>
        <dbReference type="SAM" id="Phobius"/>
    </source>
</evidence>
<feature type="transmembrane region" description="Helical" evidence="1">
    <location>
        <begin position="24"/>
        <end position="44"/>
    </location>
</feature>
<evidence type="ECO:0000313" key="2">
    <source>
        <dbReference type="EMBL" id="SDI14185.1"/>
    </source>
</evidence>
<keyword evidence="1" id="KW-1133">Transmembrane helix</keyword>
<keyword evidence="1" id="KW-0472">Membrane</keyword>
<feature type="transmembrane region" description="Helical" evidence="1">
    <location>
        <begin position="215"/>
        <end position="237"/>
    </location>
</feature>